<keyword evidence="1" id="KW-1133">Transmembrane helix</keyword>
<keyword evidence="1" id="KW-0812">Transmembrane</keyword>
<keyword evidence="1" id="KW-0472">Membrane</keyword>
<sequence>MISNLLNFRFPKIFVIIFRYLLIIFCILLIFFPKFNLNQKLNKKEETTKLFNFVVFATMKQQNKQKSNQKIEEEELIDKISKLGVEPEDNNNNNLVDDKTILNNKKIKRRQINNLKEKRRKEWENEIIKELKNSEKSEEEKEEDNLVTLWRLFNLCTNDFVKIQKIGKINKILGKGNNEEDDKCSTYFLPETVSEDWTGKGQFILKHFKSGKYICFGRKKGLQVRVKFCFGIIILLRGII</sequence>
<reference evidence="2 3" key="1">
    <citation type="submission" date="2020-08" db="EMBL/GenBank/DDBJ databases">
        <authorList>
            <person name="Koutsovoulos G."/>
            <person name="Danchin GJ E."/>
        </authorList>
    </citation>
    <scope>NUCLEOTIDE SEQUENCE [LARGE SCALE GENOMIC DNA]</scope>
</reference>
<evidence type="ECO:0000313" key="3">
    <source>
        <dbReference type="Proteomes" id="UP000580250"/>
    </source>
</evidence>
<name>A0A6V7W7I8_MELEN</name>
<feature type="transmembrane region" description="Helical" evidence="1">
    <location>
        <begin position="13"/>
        <end position="32"/>
    </location>
</feature>
<dbReference type="EMBL" id="CAJEWN010000425">
    <property type="protein sequence ID" value="CAD2182271.1"/>
    <property type="molecule type" value="Genomic_DNA"/>
</dbReference>
<accession>A0A6V7W7I8</accession>
<evidence type="ECO:0000313" key="2">
    <source>
        <dbReference type="EMBL" id="CAD2182271.1"/>
    </source>
</evidence>
<dbReference type="AlphaFoldDB" id="A0A6V7W7I8"/>
<organism evidence="2 3">
    <name type="scientific">Meloidogyne enterolobii</name>
    <name type="common">Root-knot nematode worm</name>
    <name type="synonym">Meloidogyne mayaguensis</name>
    <dbReference type="NCBI Taxonomy" id="390850"/>
    <lineage>
        <taxon>Eukaryota</taxon>
        <taxon>Metazoa</taxon>
        <taxon>Ecdysozoa</taxon>
        <taxon>Nematoda</taxon>
        <taxon>Chromadorea</taxon>
        <taxon>Rhabditida</taxon>
        <taxon>Tylenchina</taxon>
        <taxon>Tylenchomorpha</taxon>
        <taxon>Tylenchoidea</taxon>
        <taxon>Meloidogynidae</taxon>
        <taxon>Meloidogyninae</taxon>
        <taxon>Meloidogyne</taxon>
    </lineage>
</organism>
<protein>
    <submittedName>
        <fullName evidence="2">Uncharacterized protein</fullName>
    </submittedName>
</protein>
<gene>
    <name evidence="2" type="ORF">MENT_LOCUS34470</name>
</gene>
<proteinExistence type="predicted"/>
<dbReference type="Proteomes" id="UP000580250">
    <property type="component" value="Unassembled WGS sequence"/>
</dbReference>
<evidence type="ECO:0000256" key="1">
    <source>
        <dbReference type="SAM" id="Phobius"/>
    </source>
</evidence>
<comment type="caution">
    <text evidence="2">The sequence shown here is derived from an EMBL/GenBank/DDBJ whole genome shotgun (WGS) entry which is preliminary data.</text>
</comment>